<keyword evidence="6" id="KW-0229">DNA integration</keyword>
<dbReference type="InterPro" id="IPR025724">
    <property type="entry name" value="GAG-pre-integrase_dom"/>
</dbReference>
<feature type="compositionally biased region" description="Low complexity" evidence="11">
    <location>
        <begin position="440"/>
        <end position="450"/>
    </location>
</feature>
<dbReference type="GO" id="GO:0003964">
    <property type="term" value="F:RNA-directed DNA polymerase activity"/>
    <property type="evidence" value="ECO:0007669"/>
    <property type="project" value="UniProtKB-KW"/>
</dbReference>
<evidence type="ECO:0000256" key="5">
    <source>
        <dbReference type="ARBA" id="ARBA00022842"/>
    </source>
</evidence>
<dbReference type="GO" id="GO:0003887">
    <property type="term" value="F:DNA-directed DNA polymerase activity"/>
    <property type="evidence" value="ECO:0007669"/>
    <property type="project" value="UniProtKB-KW"/>
</dbReference>
<name>A0AA38TGL4_9ASTR</name>
<dbReference type="GO" id="GO:0016787">
    <property type="term" value="F:hydrolase activity"/>
    <property type="evidence" value="ECO:0007669"/>
    <property type="project" value="UniProtKB-KW"/>
</dbReference>
<keyword evidence="8" id="KW-0239">DNA-directed DNA polymerase</keyword>
<dbReference type="PANTHER" id="PTHR42648">
    <property type="entry name" value="TRANSPOSASE, PUTATIVE-RELATED"/>
    <property type="match status" value="1"/>
</dbReference>
<evidence type="ECO:0000256" key="7">
    <source>
        <dbReference type="ARBA" id="ARBA00022918"/>
    </source>
</evidence>
<dbReference type="AlphaFoldDB" id="A0AA38TGL4"/>
<evidence type="ECO:0000256" key="10">
    <source>
        <dbReference type="ARBA" id="ARBA00023268"/>
    </source>
</evidence>
<sequence>MVGYGKSTDGRYIIKDVRYVEGLGYNMFSSSQFCDNGYWVKQFQYGSDVNDEDNNVVLSGRRNGNLYSTVFHSIPQTHPQFEALSNPRNAICLLAKASKEDSWLWHRRLCHQNFKDMNKLVSKRLVKGLPETRLSKDTLCPACEQGKMKRSSHPPKMDSNSKNPLDMIHMDLCGPTRTESLARKKYMLVLVDELSRFTWLEFLRAKSDAADRIIAFIKRIQVLLGRRVKKLRSDNGTEFRNAKLQSFLEDVGISHNFSAVRTPQQNGVVERTGCYTQNRTLIVKQTGKTAYEMVEQRKPNIDYFRVFGCKCYVLNDRDDLGKFEPKSDESIFIGYSHNSKAYRVFNKRTRTILESSNVDFSETETYSVASPSNVDASFPELFTTPPSTDSSTNFSALDFLDLADYDLPTLTGPIVVPTNAGSTTTSHFYKLSDTRVGGLSPETSSAASPEPVREQTPHPVLAPIPEEAPLPSPSSAQRAYAQVVREPRLEAAPQTNLEAGSSSRNQREVLALQDENDATNNQQAYITLPHTRKWTRDHPPSQIIGSPSQPVKTRSSKNVENLILFGGFLSEFEPSDVSQALTDPDWVLAMQEELAEFERNKVWRLVTRPRGKSIIGLKWIFRNKKDENDLFIRNKARLVAKGYRQQEGIDYDETFAPVARIEAIRIFLAYAAHKNMTVYQMDVKCAFLNGVLQEEVYVEQPEGFVDPRYPNHVYVLNKALYGLKQAPRAWYETLTDYLLGVGYKKGTIDPTLFLKKSGSDLIIVQIYVDDIIFASTKPEMCQEFENTMKSQFKMSMMGELTFFLGLQVRQRPDGIFINQTKYVQDLLKPFDFGGSNSVATPMPRNFQLNADSSGKPVDQKTFRAIIGSRLVDQTSSSPRGTPDFGLWYPKDSGFELIAYTDSDHAGCKLNRKSTSGACQFLGDKLVSWSSRKQNCVSLSTTEAEYVAAACCCSQVLWMKTQLADFGYTMQRIPIYCDSKSAIQITANPVQHSRTKHIDIRYHFIKDHVEKGNVELYFVESDYQLADLFTKPFDEKRHFFLLSKLGMLDLPA</sequence>
<keyword evidence="3" id="KW-0255">Endonuclease</keyword>
<dbReference type="InterPro" id="IPR039537">
    <property type="entry name" value="Retrotran_Ty1/copia-like"/>
</dbReference>
<evidence type="ECO:0000256" key="1">
    <source>
        <dbReference type="ARBA" id="ARBA00022722"/>
    </source>
</evidence>
<keyword evidence="9" id="KW-0233">DNA recombination</keyword>
<dbReference type="CDD" id="cd09272">
    <property type="entry name" value="RNase_HI_RT_Ty1"/>
    <property type="match status" value="1"/>
</dbReference>
<feature type="region of interest" description="Disordered" evidence="11">
    <location>
        <begin position="533"/>
        <end position="555"/>
    </location>
</feature>
<keyword evidence="14" id="KW-1185">Reference proteome</keyword>
<protein>
    <recommendedName>
        <fullName evidence="12">Integrase catalytic domain-containing protein</fullName>
    </recommendedName>
</protein>
<dbReference type="InterPro" id="IPR001584">
    <property type="entry name" value="Integrase_cat-core"/>
</dbReference>
<dbReference type="InterPro" id="IPR036397">
    <property type="entry name" value="RNaseH_sf"/>
</dbReference>
<comment type="caution">
    <text evidence="13">The sequence shown here is derived from an EMBL/GenBank/DDBJ whole genome shotgun (WGS) entry which is preliminary data.</text>
</comment>
<keyword evidence="10" id="KW-0511">Multifunctional enzyme</keyword>
<evidence type="ECO:0000259" key="12">
    <source>
        <dbReference type="PROSITE" id="PS50994"/>
    </source>
</evidence>
<gene>
    <name evidence="13" type="ORF">OSB04_011237</name>
</gene>
<dbReference type="EMBL" id="JARYMX010000003">
    <property type="protein sequence ID" value="KAJ9556623.1"/>
    <property type="molecule type" value="Genomic_DNA"/>
</dbReference>
<dbReference type="GO" id="GO:0046872">
    <property type="term" value="F:metal ion binding"/>
    <property type="evidence" value="ECO:0007669"/>
    <property type="project" value="UniProtKB-KW"/>
</dbReference>
<dbReference type="InterPro" id="IPR043502">
    <property type="entry name" value="DNA/RNA_pol_sf"/>
</dbReference>
<evidence type="ECO:0000256" key="4">
    <source>
        <dbReference type="ARBA" id="ARBA00022801"/>
    </source>
</evidence>
<dbReference type="InterPro" id="IPR057670">
    <property type="entry name" value="SH3_retrovirus"/>
</dbReference>
<dbReference type="Pfam" id="PF00665">
    <property type="entry name" value="rve"/>
    <property type="match status" value="1"/>
</dbReference>
<reference evidence="13" key="1">
    <citation type="submission" date="2023-03" db="EMBL/GenBank/DDBJ databases">
        <title>Chromosome-scale reference genome and RAD-based genetic map of yellow starthistle (Centaurea solstitialis) reveal putative structural variation and QTLs associated with invader traits.</title>
        <authorList>
            <person name="Reatini B."/>
            <person name="Cang F.A."/>
            <person name="Jiang Q."/>
            <person name="Mckibben M.T.W."/>
            <person name="Barker M.S."/>
            <person name="Rieseberg L.H."/>
            <person name="Dlugosch K.M."/>
        </authorList>
    </citation>
    <scope>NUCLEOTIDE SEQUENCE</scope>
    <source>
        <strain evidence="13">CAN-66</strain>
        <tissue evidence="13">Leaf</tissue>
    </source>
</reference>
<dbReference type="GO" id="GO:0004519">
    <property type="term" value="F:endonuclease activity"/>
    <property type="evidence" value="ECO:0007669"/>
    <property type="project" value="UniProtKB-KW"/>
</dbReference>
<dbReference type="PROSITE" id="PS50994">
    <property type="entry name" value="INTEGRASE"/>
    <property type="match status" value="1"/>
</dbReference>
<dbReference type="GO" id="GO:0015074">
    <property type="term" value="P:DNA integration"/>
    <property type="evidence" value="ECO:0007669"/>
    <property type="project" value="UniProtKB-KW"/>
</dbReference>
<feature type="region of interest" description="Disordered" evidence="11">
    <location>
        <begin position="434"/>
        <end position="481"/>
    </location>
</feature>
<dbReference type="Proteomes" id="UP001172457">
    <property type="component" value="Chromosome 3"/>
</dbReference>
<evidence type="ECO:0000256" key="11">
    <source>
        <dbReference type="SAM" id="MobiDB-lite"/>
    </source>
</evidence>
<feature type="compositionally biased region" description="Low complexity" evidence="11">
    <location>
        <begin position="540"/>
        <end position="550"/>
    </location>
</feature>
<keyword evidence="1" id="KW-0540">Nuclease</keyword>
<evidence type="ECO:0000256" key="9">
    <source>
        <dbReference type="ARBA" id="ARBA00023172"/>
    </source>
</evidence>
<dbReference type="GO" id="GO:0006310">
    <property type="term" value="P:DNA recombination"/>
    <property type="evidence" value="ECO:0007669"/>
    <property type="project" value="UniProtKB-KW"/>
</dbReference>
<proteinExistence type="predicted"/>
<feature type="domain" description="Integrase catalytic" evidence="12">
    <location>
        <begin position="160"/>
        <end position="272"/>
    </location>
</feature>
<accession>A0AA38TGL4</accession>
<keyword evidence="5" id="KW-0460">Magnesium</keyword>
<keyword evidence="7" id="KW-0695">RNA-directed DNA polymerase</keyword>
<evidence type="ECO:0000256" key="3">
    <source>
        <dbReference type="ARBA" id="ARBA00022759"/>
    </source>
</evidence>
<dbReference type="Pfam" id="PF13976">
    <property type="entry name" value="gag_pre-integrs"/>
    <property type="match status" value="1"/>
</dbReference>
<evidence type="ECO:0000256" key="8">
    <source>
        <dbReference type="ARBA" id="ARBA00022932"/>
    </source>
</evidence>
<keyword evidence="4" id="KW-0378">Hydrolase</keyword>
<keyword evidence="8" id="KW-0808">Transferase</keyword>
<dbReference type="Gene3D" id="3.30.420.10">
    <property type="entry name" value="Ribonuclease H-like superfamily/Ribonuclease H"/>
    <property type="match status" value="1"/>
</dbReference>
<keyword evidence="2" id="KW-0479">Metal-binding</keyword>
<evidence type="ECO:0000313" key="13">
    <source>
        <dbReference type="EMBL" id="KAJ9556623.1"/>
    </source>
</evidence>
<evidence type="ECO:0000313" key="14">
    <source>
        <dbReference type="Proteomes" id="UP001172457"/>
    </source>
</evidence>
<evidence type="ECO:0000256" key="2">
    <source>
        <dbReference type="ARBA" id="ARBA00022723"/>
    </source>
</evidence>
<feature type="compositionally biased region" description="Pro residues" evidence="11">
    <location>
        <begin position="460"/>
        <end position="472"/>
    </location>
</feature>
<dbReference type="PANTHER" id="PTHR42648:SF11">
    <property type="entry name" value="TRANSPOSON TY4-P GAG-POL POLYPROTEIN"/>
    <property type="match status" value="1"/>
</dbReference>
<dbReference type="Pfam" id="PF25597">
    <property type="entry name" value="SH3_retrovirus"/>
    <property type="match status" value="1"/>
</dbReference>
<dbReference type="SUPFAM" id="SSF53098">
    <property type="entry name" value="Ribonuclease H-like"/>
    <property type="match status" value="1"/>
</dbReference>
<dbReference type="SUPFAM" id="SSF56672">
    <property type="entry name" value="DNA/RNA polymerases"/>
    <property type="match status" value="1"/>
</dbReference>
<keyword evidence="8" id="KW-0548">Nucleotidyltransferase</keyword>
<evidence type="ECO:0000256" key="6">
    <source>
        <dbReference type="ARBA" id="ARBA00022908"/>
    </source>
</evidence>
<dbReference type="InterPro" id="IPR013103">
    <property type="entry name" value="RVT_2"/>
</dbReference>
<dbReference type="GO" id="GO:0003676">
    <property type="term" value="F:nucleic acid binding"/>
    <property type="evidence" value="ECO:0007669"/>
    <property type="project" value="InterPro"/>
</dbReference>
<dbReference type="InterPro" id="IPR012337">
    <property type="entry name" value="RNaseH-like_sf"/>
</dbReference>
<organism evidence="13 14">
    <name type="scientific">Centaurea solstitialis</name>
    <name type="common">yellow star-thistle</name>
    <dbReference type="NCBI Taxonomy" id="347529"/>
    <lineage>
        <taxon>Eukaryota</taxon>
        <taxon>Viridiplantae</taxon>
        <taxon>Streptophyta</taxon>
        <taxon>Embryophyta</taxon>
        <taxon>Tracheophyta</taxon>
        <taxon>Spermatophyta</taxon>
        <taxon>Magnoliopsida</taxon>
        <taxon>eudicotyledons</taxon>
        <taxon>Gunneridae</taxon>
        <taxon>Pentapetalae</taxon>
        <taxon>asterids</taxon>
        <taxon>campanulids</taxon>
        <taxon>Asterales</taxon>
        <taxon>Asteraceae</taxon>
        <taxon>Carduoideae</taxon>
        <taxon>Cardueae</taxon>
        <taxon>Centaureinae</taxon>
        <taxon>Centaurea</taxon>
    </lineage>
</organism>
<feature type="region of interest" description="Disordered" evidence="11">
    <location>
        <begin position="145"/>
        <end position="164"/>
    </location>
</feature>
<dbReference type="Pfam" id="PF07727">
    <property type="entry name" value="RVT_2"/>
    <property type="match status" value="1"/>
</dbReference>